<reference evidence="2" key="1">
    <citation type="journal article" date="2021" name="Front. Microbiol.">
        <title>Comprehensive Comparative Genomics and Phenotyping of Methylobacterium Species.</title>
        <authorList>
            <person name="Alessa O."/>
            <person name="Ogura Y."/>
            <person name="Fujitani Y."/>
            <person name="Takami H."/>
            <person name="Hayashi T."/>
            <person name="Sahin N."/>
            <person name="Tani A."/>
        </authorList>
    </citation>
    <scope>NUCLEOTIDE SEQUENCE</scope>
    <source>
        <strain evidence="2">DSM 19015</strain>
    </source>
</reference>
<evidence type="ECO:0000313" key="3">
    <source>
        <dbReference type="Proteomes" id="UP001055125"/>
    </source>
</evidence>
<feature type="compositionally biased region" description="Basic and acidic residues" evidence="1">
    <location>
        <begin position="143"/>
        <end position="152"/>
    </location>
</feature>
<dbReference type="EMBL" id="BPQP01000002">
    <property type="protein sequence ID" value="GJD92958.1"/>
    <property type="molecule type" value="Genomic_DNA"/>
</dbReference>
<proteinExistence type="predicted"/>
<evidence type="ECO:0000256" key="1">
    <source>
        <dbReference type="SAM" id="MobiDB-lite"/>
    </source>
</evidence>
<organism evidence="2 3">
    <name type="scientific">Methylobacterium iners</name>
    <dbReference type="NCBI Taxonomy" id="418707"/>
    <lineage>
        <taxon>Bacteria</taxon>
        <taxon>Pseudomonadati</taxon>
        <taxon>Pseudomonadota</taxon>
        <taxon>Alphaproteobacteria</taxon>
        <taxon>Hyphomicrobiales</taxon>
        <taxon>Methylobacteriaceae</taxon>
        <taxon>Methylobacterium</taxon>
    </lineage>
</organism>
<comment type="caution">
    <text evidence="2">The sequence shown here is derived from an EMBL/GenBank/DDBJ whole genome shotgun (WGS) entry which is preliminary data.</text>
</comment>
<accession>A0ABQ4RTG0</accession>
<gene>
    <name evidence="2" type="ORF">OCOJLMKI_0142</name>
</gene>
<protein>
    <submittedName>
        <fullName evidence="2">Uncharacterized protein</fullName>
    </submittedName>
</protein>
<reference evidence="2" key="2">
    <citation type="submission" date="2021-08" db="EMBL/GenBank/DDBJ databases">
        <authorList>
            <person name="Tani A."/>
            <person name="Ola A."/>
            <person name="Ogura Y."/>
            <person name="Katsura K."/>
            <person name="Hayashi T."/>
        </authorList>
    </citation>
    <scope>NUCLEOTIDE SEQUENCE</scope>
    <source>
        <strain evidence="2">DSM 19015</strain>
    </source>
</reference>
<sequence length="249" mass="26671">MARLRGACRRFLSRSHSRRAPGRTAAVCGRSQNAGDDLSEAVALSASMYPAKTFRGPTVRGNGGICFDFGGARKSQKRFYSSPASASAFERLQSLLEHARDPSRLTAGRRLLPSWLCFGLRRSARLRHVQSVSTDEPPIAGTGKREDDRAHDPPAPAIALRITSTSMVRSTVCHHASSSAFMASPKASPSTPIGVPGNSALAAPQGSRPSAIALLMQATIAARTCWRTLLMPRSDEQPKHVIAPKFQAA</sequence>
<keyword evidence="3" id="KW-1185">Reference proteome</keyword>
<evidence type="ECO:0000313" key="2">
    <source>
        <dbReference type="EMBL" id="GJD92958.1"/>
    </source>
</evidence>
<name>A0ABQ4RTG0_9HYPH</name>
<dbReference type="Proteomes" id="UP001055125">
    <property type="component" value="Unassembled WGS sequence"/>
</dbReference>
<feature type="region of interest" description="Disordered" evidence="1">
    <location>
        <begin position="129"/>
        <end position="152"/>
    </location>
</feature>